<gene>
    <name evidence="2" type="ORF">EB796_020058</name>
</gene>
<proteinExistence type="predicted"/>
<organism evidence="2 3">
    <name type="scientific">Bugula neritina</name>
    <name type="common">Brown bryozoan</name>
    <name type="synonym">Sertularia neritina</name>
    <dbReference type="NCBI Taxonomy" id="10212"/>
    <lineage>
        <taxon>Eukaryota</taxon>
        <taxon>Metazoa</taxon>
        <taxon>Spiralia</taxon>
        <taxon>Lophotrochozoa</taxon>
        <taxon>Bryozoa</taxon>
        <taxon>Gymnolaemata</taxon>
        <taxon>Cheilostomatida</taxon>
        <taxon>Flustrina</taxon>
        <taxon>Buguloidea</taxon>
        <taxon>Bugulidae</taxon>
        <taxon>Bugula</taxon>
    </lineage>
</organism>
<keyword evidence="1" id="KW-1133">Transmembrane helix</keyword>
<comment type="caution">
    <text evidence="2">The sequence shown here is derived from an EMBL/GenBank/DDBJ whole genome shotgun (WGS) entry which is preliminary data.</text>
</comment>
<keyword evidence="1" id="KW-0812">Transmembrane</keyword>
<protein>
    <submittedName>
        <fullName evidence="2">Uncharacterized protein</fullName>
    </submittedName>
</protein>
<accession>A0A7J7J5X0</accession>
<keyword evidence="3" id="KW-1185">Reference proteome</keyword>
<sequence length="153" mass="16977">MITRTPGNVSNQISIYTSDWLIEQDLEVSHVCICSHSFIKVVIETVPYFRLGGIIAPGAPASTVTGLQSVLIRSHSPKTTMKIGLLVLLVLSCLFTTSHAIGGYYGCCKYSKFIIDGTRRQCDLVSGTIKCRNVPKFLCIKYCQPDYTPYYNI</sequence>
<name>A0A7J7J5X0_BUGNE</name>
<feature type="transmembrane region" description="Helical" evidence="1">
    <location>
        <begin position="83"/>
        <end position="105"/>
    </location>
</feature>
<evidence type="ECO:0000313" key="3">
    <source>
        <dbReference type="Proteomes" id="UP000593567"/>
    </source>
</evidence>
<dbReference type="Proteomes" id="UP000593567">
    <property type="component" value="Unassembled WGS sequence"/>
</dbReference>
<dbReference type="AlphaFoldDB" id="A0A7J7J5X0"/>
<evidence type="ECO:0000256" key="1">
    <source>
        <dbReference type="SAM" id="Phobius"/>
    </source>
</evidence>
<dbReference type="EMBL" id="VXIV02002989">
    <property type="protein sequence ID" value="KAF6021630.1"/>
    <property type="molecule type" value="Genomic_DNA"/>
</dbReference>
<keyword evidence="1" id="KW-0472">Membrane</keyword>
<reference evidence="2" key="1">
    <citation type="submission" date="2020-06" db="EMBL/GenBank/DDBJ databases">
        <title>Draft genome of Bugula neritina, a colonial animal packing powerful symbionts and potential medicines.</title>
        <authorList>
            <person name="Rayko M."/>
        </authorList>
    </citation>
    <scope>NUCLEOTIDE SEQUENCE [LARGE SCALE GENOMIC DNA]</scope>
    <source>
        <strain evidence="2">Kwan_BN1</strain>
    </source>
</reference>
<evidence type="ECO:0000313" key="2">
    <source>
        <dbReference type="EMBL" id="KAF6021630.1"/>
    </source>
</evidence>